<dbReference type="EMBL" id="BDIP01001652">
    <property type="protein sequence ID" value="GCA62891.1"/>
    <property type="molecule type" value="Genomic_DNA"/>
</dbReference>
<protein>
    <submittedName>
        <fullName evidence="2">Uncharacterized protein</fullName>
    </submittedName>
</protein>
<keyword evidence="3" id="KW-1185">Reference proteome</keyword>
<gene>
    <name evidence="2" type="ORF">KIPB_006437</name>
</gene>
<keyword evidence="1" id="KW-0732">Signal</keyword>
<dbReference type="AlphaFoldDB" id="A0A391NLZ2"/>
<reference evidence="2 3" key="1">
    <citation type="journal article" date="2018" name="PLoS ONE">
        <title>The draft genome of Kipferlia bialata reveals reductive genome evolution in fornicate parasites.</title>
        <authorList>
            <person name="Tanifuji G."/>
            <person name="Takabayashi S."/>
            <person name="Kume K."/>
            <person name="Takagi M."/>
            <person name="Nakayama T."/>
            <person name="Kamikawa R."/>
            <person name="Inagaki Y."/>
            <person name="Hashimoto T."/>
        </authorList>
    </citation>
    <scope>NUCLEOTIDE SEQUENCE [LARGE SCALE GENOMIC DNA]</scope>
    <source>
        <strain evidence="2">NY0173</strain>
    </source>
</reference>
<organism evidence="2 3">
    <name type="scientific">Kipferlia bialata</name>
    <dbReference type="NCBI Taxonomy" id="797122"/>
    <lineage>
        <taxon>Eukaryota</taxon>
        <taxon>Metamonada</taxon>
        <taxon>Carpediemonas-like organisms</taxon>
        <taxon>Kipferlia</taxon>
    </lineage>
</organism>
<feature type="chain" id="PRO_5017371885" evidence="1">
    <location>
        <begin position="24"/>
        <end position="206"/>
    </location>
</feature>
<name>A0A391NLZ2_9EUKA</name>
<evidence type="ECO:0000313" key="2">
    <source>
        <dbReference type="EMBL" id="GCA62891.1"/>
    </source>
</evidence>
<comment type="caution">
    <text evidence="2">The sequence shown here is derived from an EMBL/GenBank/DDBJ whole genome shotgun (WGS) entry which is preliminary data.</text>
</comment>
<proteinExistence type="predicted"/>
<accession>A0A391NLZ2</accession>
<evidence type="ECO:0000313" key="3">
    <source>
        <dbReference type="Proteomes" id="UP000265618"/>
    </source>
</evidence>
<sequence>MAPPEMRCCYWLLLLLLVAVASGTPYDPPKGLRHGVRGLKFLDHSHPVDTDWTTQSPSDDGKSVLDITKGGFRRRQAPYTPLEGDPSMRVGMSSLAPLTSDAYTTDAPAQLPRLSVLVTPCHVGDTLLSFTVHAPSDDLDGVSLALPEPASLSLSFNQGPPLSPSFNPNTGVYSVPLDPVEVGELEYALTVKVSDVVREVFDMNIC</sequence>
<evidence type="ECO:0000256" key="1">
    <source>
        <dbReference type="SAM" id="SignalP"/>
    </source>
</evidence>
<dbReference type="Proteomes" id="UP000265618">
    <property type="component" value="Unassembled WGS sequence"/>
</dbReference>
<feature type="signal peptide" evidence="1">
    <location>
        <begin position="1"/>
        <end position="23"/>
    </location>
</feature>